<name>A0A9D4MWQ2_DREPO</name>
<gene>
    <name evidence="1" type="ORF">DPMN_009331</name>
</gene>
<protein>
    <submittedName>
        <fullName evidence="1">Uncharacterized protein</fullName>
    </submittedName>
</protein>
<comment type="caution">
    <text evidence="1">The sequence shown here is derived from an EMBL/GenBank/DDBJ whole genome shotgun (WGS) entry which is preliminary data.</text>
</comment>
<evidence type="ECO:0000313" key="2">
    <source>
        <dbReference type="Proteomes" id="UP000828390"/>
    </source>
</evidence>
<proteinExistence type="predicted"/>
<keyword evidence="2" id="KW-1185">Reference proteome</keyword>
<dbReference type="AlphaFoldDB" id="A0A9D4MWQ2"/>
<dbReference type="Proteomes" id="UP000828390">
    <property type="component" value="Unassembled WGS sequence"/>
</dbReference>
<accession>A0A9D4MWQ2</accession>
<sequence length="107" mass="11830">MSTLTLSIQLLFCRPQHRPPSRVPWRTVLHRESCLLTCPIQVSSGEMLSTPGDFRALRLRTASATSALIKYGQTVVLSCWSVIVLKENGVWLKLVVVEVTALSSPPV</sequence>
<organism evidence="1 2">
    <name type="scientific">Dreissena polymorpha</name>
    <name type="common">Zebra mussel</name>
    <name type="synonym">Mytilus polymorpha</name>
    <dbReference type="NCBI Taxonomy" id="45954"/>
    <lineage>
        <taxon>Eukaryota</taxon>
        <taxon>Metazoa</taxon>
        <taxon>Spiralia</taxon>
        <taxon>Lophotrochozoa</taxon>
        <taxon>Mollusca</taxon>
        <taxon>Bivalvia</taxon>
        <taxon>Autobranchia</taxon>
        <taxon>Heteroconchia</taxon>
        <taxon>Euheterodonta</taxon>
        <taxon>Imparidentia</taxon>
        <taxon>Neoheterodontei</taxon>
        <taxon>Myida</taxon>
        <taxon>Dreissenoidea</taxon>
        <taxon>Dreissenidae</taxon>
        <taxon>Dreissena</taxon>
    </lineage>
</organism>
<evidence type="ECO:0000313" key="1">
    <source>
        <dbReference type="EMBL" id="KAH3885337.1"/>
    </source>
</evidence>
<reference evidence="1" key="2">
    <citation type="submission" date="2020-11" db="EMBL/GenBank/DDBJ databases">
        <authorList>
            <person name="McCartney M.A."/>
            <person name="Auch B."/>
            <person name="Kono T."/>
            <person name="Mallez S."/>
            <person name="Becker A."/>
            <person name="Gohl D.M."/>
            <person name="Silverstein K.A.T."/>
            <person name="Koren S."/>
            <person name="Bechman K.B."/>
            <person name="Herman A."/>
            <person name="Abrahante J.E."/>
            <person name="Garbe J."/>
        </authorList>
    </citation>
    <scope>NUCLEOTIDE SEQUENCE</scope>
    <source>
        <strain evidence="1">Duluth1</strain>
        <tissue evidence="1">Whole animal</tissue>
    </source>
</reference>
<reference evidence="1" key="1">
    <citation type="journal article" date="2019" name="bioRxiv">
        <title>The Genome of the Zebra Mussel, Dreissena polymorpha: A Resource for Invasive Species Research.</title>
        <authorList>
            <person name="McCartney M.A."/>
            <person name="Auch B."/>
            <person name="Kono T."/>
            <person name="Mallez S."/>
            <person name="Zhang Y."/>
            <person name="Obille A."/>
            <person name="Becker A."/>
            <person name="Abrahante J.E."/>
            <person name="Garbe J."/>
            <person name="Badalamenti J.P."/>
            <person name="Herman A."/>
            <person name="Mangelson H."/>
            <person name="Liachko I."/>
            <person name="Sullivan S."/>
            <person name="Sone E.D."/>
            <person name="Koren S."/>
            <person name="Silverstein K.A.T."/>
            <person name="Beckman K.B."/>
            <person name="Gohl D.M."/>
        </authorList>
    </citation>
    <scope>NUCLEOTIDE SEQUENCE</scope>
    <source>
        <strain evidence="1">Duluth1</strain>
        <tissue evidence="1">Whole animal</tissue>
    </source>
</reference>
<dbReference type="EMBL" id="JAIWYP010000001">
    <property type="protein sequence ID" value="KAH3885337.1"/>
    <property type="molecule type" value="Genomic_DNA"/>
</dbReference>